<organism evidence="5 6">
    <name type="scientific">Raphidocelis subcapitata</name>
    <dbReference type="NCBI Taxonomy" id="307507"/>
    <lineage>
        <taxon>Eukaryota</taxon>
        <taxon>Viridiplantae</taxon>
        <taxon>Chlorophyta</taxon>
        <taxon>core chlorophytes</taxon>
        <taxon>Chlorophyceae</taxon>
        <taxon>CS clade</taxon>
        <taxon>Sphaeropleales</taxon>
        <taxon>Selenastraceae</taxon>
        <taxon>Raphidocelis</taxon>
    </lineage>
</organism>
<dbReference type="InterPro" id="IPR002110">
    <property type="entry name" value="Ankyrin_rpt"/>
</dbReference>
<feature type="compositionally biased region" description="Gly residues" evidence="4">
    <location>
        <begin position="121"/>
        <end position="131"/>
    </location>
</feature>
<dbReference type="Gene3D" id="1.25.40.20">
    <property type="entry name" value="Ankyrin repeat-containing domain"/>
    <property type="match status" value="1"/>
</dbReference>
<dbReference type="InterPro" id="IPR036770">
    <property type="entry name" value="Ankyrin_rpt-contain_sf"/>
</dbReference>
<reference evidence="5 6" key="1">
    <citation type="journal article" date="2018" name="Sci. Rep.">
        <title>Raphidocelis subcapitata (=Pseudokirchneriella subcapitata) provides an insight into genome evolution and environmental adaptations in the Sphaeropleales.</title>
        <authorList>
            <person name="Suzuki S."/>
            <person name="Yamaguchi H."/>
            <person name="Nakajima N."/>
            <person name="Kawachi M."/>
        </authorList>
    </citation>
    <scope>NUCLEOTIDE SEQUENCE [LARGE SCALE GENOMIC DNA]</scope>
    <source>
        <strain evidence="5 6">NIES-35</strain>
    </source>
</reference>
<dbReference type="PROSITE" id="PS50297">
    <property type="entry name" value="ANK_REP_REGION"/>
    <property type="match status" value="1"/>
</dbReference>
<dbReference type="AlphaFoldDB" id="A0A2V0NTN6"/>
<dbReference type="EMBL" id="BDRX01000004">
    <property type="protein sequence ID" value="GBF88195.1"/>
    <property type="molecule type" value="Genomic_DNA"/>
</dbReference>
<dbReference type="SUPFAM" id="SSF48403">
    <property type="entry name" value="Ankyrin repeat"/>
    <property type="match status" value="2"/>
</dbReference>
<dbReference type="SMART" id="SM00248">
    <property type="entry name" value="ANK"/>
    <property type="match status" value="3"/>
</dbReference>
<dbReference type="Proteomes" id="UP000247498">
    <property type="component" value="Unassembled WGS sequence"/>
</dbReference>
<keyword evidence="6" id="KW-1185">Reference proteome</keyword>
<feature type="repeat" description="ANK" evidence="3">
    <location>
        <begin position="75"/>
        <end position="107"/>
    </location>
</feature>
<dbReference type="Pfam" id="PF00023">
    <property type="entry name" value="Ank"/>
    <property type="match status" value="1"/>
</dbReference>
<dbReference type="PROSITE" id="PS50088">
    <property type="entry name" value="ANK_REPEAT"/>
    <property type="match status" value="1"/>
</dbReference>
<gene>
    <name evidence="5" type="ORF">Rsub_00907</name>
</gene>
<evidence type="ECO:0000256" key="2">
    <source>
        <dbReference type="ARBA" id="ARBA00023043"/>
    </source>
</evidence>
<dbReference type="PANTHER" id="PTHR24171">
    <property type="entry name" value="ANKYRIN REPEAT DOMAIN-CONTAINING PROTEIN 39-RELATED"/>
    <property type="match status" value="1"/>
</dbReference>
<keyword evidence="2 3" id="KW-0040">ANK repeat</keyword>
<comment type="caution">
    <text evidence="5">The sequence shown here is derived from an EMBL/GenBank/DDBJ whole genome shotgun (WGS) entry which is preliminary data.</text>
</comment>
<dbReference type="InParanoid" id="A0A2V0NTN6"/>
<evidence type="ECO:0000313" key="6">
    <source>
        <dbReference type="Proteomes" id="UP000247498"/>
    </source>
</evidence>
<accession>A0A2V0NTN6</accession>
<protein>
    <submittedName>
        <fullName evidence="5">Uncharacterized protein</fullName>
    </submittedName>
</protein>
<evidence type="ECO:0000256" key="3">
    <source>
        <dbReference type="PROSITE-ProRule" id="PRU00023"/>
    </source>
</evidence>
<sequence length="280" mass="27044">MYQADCELLQACRCGDENAAARALDAGANANARERGGARRSPLELAAAVPAPAGAHLLRRLVDAGARVRAANPASGATALHAAAAARGADAVLTLLELGANPAAADSRGRTPLHALSEPPGGRGGGGGGGDAAASSSSSGGGGGGGESPLCCADGVETIVSALVAAGADPSTPDRGNLTPMAAAAAAGDAAAAYALWAAGGVQVRLPQTVGGDLAGDLMDAIDYEISERARLGPGVEAGARALGELRGLTPGLRELLLGGCATLRRAEREAAAAPAAARG</sequence>
<evidence type="ECO:0000256" key="1">
    <source>
        <dbReference type="ARBA" id="ARBA00022737"/>
    </source>
</evidence>
<name>A0A2V0NTN6_9CHLO</name>
<evidence type="ECO:0000256" key="4">
    <source>
        <dbReference type="SAM" id="MobiDB-lite"/>
    </source>
</evidence>
<proteinExistence type="predicted"/>
<feature type="region of interest" description="Disordered" evidence="4">
    <location>
        <begin position="104"/>
        <end position="148"/>
    </location>
</feature>
<dbReference type="STRING" id="307507.A0A2V0NTN6"/>
<evidence type="ECO:0000313" key="5">
    <source>
        <dbReference type="EMBL" id="GBF88195.1"/>
    </source>
</evidence>
<keyword evidence="1" id="KW-0677">Repeat</keyword>